<dbReference type="SMART" id="SM00267">
    <property type="entry name" value="GGDEF"/>
    <property type="match status" value="1"/>
</dbReference>
<dbReference type="Gene3D" id="3.30.450.350">
    <property type="entry name" value="CHASE domain"/>
    <property type="match status" value="1"/>
</dbReference>
<reference evidence="10 11" key="1">
    <citation type="submission" date="2019-09" db="EMBL/GenBank/DDBJ databases">
        <title>In-depth cultivation of the pig gut microbiome towards novel bacterial diversity and tailored functional studies.</title>
        <authorList>
            <person name="Wylensek D."/>
            <person name="Hitch T.C.A."/>
            <person name="Clavel T."/>
        </authorList>
    </citation>
    <scope>NUCLEOTIDE SEQUENCE [LARGE SCALE GENOMIC DNA]</scope>
    <source>
        <strain evidence="10 11">PG-178-WT-4</strain>
    </source>
</reference>
<evidence type="ECO:0000259" key="8">
    <source>
        <dbReference type="PROSITE" id="PS50839"/>
    </source>
</evidence>
<dbReference type="InterPro" id="IPR006189">
    <property type="entry name" value="CHASE_dom"/>
</dbReference>
<organism evidence="10 11">
    <name type="scientific">Desulfovibrio porci</name>
    <dbReference type="NCBI Taxonomy" id="2605782"/>
    <lineage>
        <taxon>Bacteria</taxon>
        <taxon>Pseudomonadati</taxon>
        <taxon>Thermodesulfobacteriota</taxon>
        <taxon>Desulfovibrionia</taxon>
        <taxon>Desulfovibrionales</taxon>
        <taxon>Desulfovibrionaceae</taxon>
        <taxon>Desulfovibrio</taxon>
    </lineage>
</organism>
<dbReference type="PROSITE" id="PS50839">
    <property type="entry name" value="CHASE"/>
    <property type="match status" value="1"/>
</dbReference>
<feature type="domain" description="GGDEF" evidence="9">
    <location>
        <begin position="318"/>
        <end position="450"/>
    </location>
</feature>
<sequence length="450" mass="50508">MLENSGISRRAAATFIILLILCSLAVYLLVERKYQFEYIKMERIILNQSNRLTNVLTRLLYKTQALSALVVQHNGKVENFEKVAATLLDDPAILNVLAAPGGVVRAVYPVEGNEAVLGLNFFEKGAGNQEAVEARDTGRLVLGGPFTLVQGGEALVGRLPVYADDGKGEKLFWGLVSVTLKFPQALNGAELDKLSELGLAYEIWRVSPETNEKQVIAHSAYEYNDDAPYIEVPLTIFNAHWFFRVSPIKLWYQYPESWLYISLGVLVSFLLAMLAQHNLDLRRVRSQLENMAYHDPLTGILNRRGPFERLPVLIGEGGYFSLYYLDLNNFKTFNDTYGHTVGDRILQVFTERVRKRMDFPHLFARIGGDEFILIAYGQENEEKADKLFNGIRVALQDLVVEGAGDVRISFSMGKAVYPRDGNNIDELIAHADGDMYTEKRTRSGKIGATA</sequence>
<evidence type="ECO:0000256" key="1">
    <source>
        <dbReference type="ARBA" id="ARBA00004370"/>
    </source>
</evidence>
<dbReference type="InterPro" id="IPR029787">
    <property type="entry name" value="Nucleotide_cyclase"/>
</dbReference>
<dbReference type="GO" id="GO:0016020">
    <property type="term" value="C:membrane"/>
    <property type="evidence" value="ECO:0007669"/>
    <property type="project" value="UniProtKB-SubCell"/>
</dbReference>
<proteinExistence type="predicted"/>
<dbReference type="SMART" id="SM01079">
    <property type="entry name" value="CHASE"/>
    <property type="match status" value="1"/>
</dbReference>
<dbReference type="GO" id="GO:0007165">
    <property type="term" value="P:signal transduction"/>
    <property type="evidence" value="ECO:0007669"/>
    <property type="project" value="UniProtKB-ARBA"/>
</dbReference>
<dbReference type="PANTHER" id="PTHR45138">
    <property type="entry name" value="REGULATORY COMPONENTS OF SENSORY TRANSDUCTION SYSTEM"/>
    <property type="match status" value="1"/>
</dbReference>
<gene>
    <name evidence="10" type="ORF">FYJ44_01600</name>
</gene>
<evidence type="ECO:0000256" key="2">
    <source>
        <dbReference type="ARBA" id="ARBA00012528"/>
    </source>
</evidence>
<keyword evidence="5 7" id="KW-0472">Membrane</keyword>
<comment type="catalytic activity">
    <reaction evidence="6">
        <text>2 GTP = 3',3'-c-di-GMP + 2 diphosphate</text>
        <dbReference type="Rhea" id="RHEA:24898"/>
        <dbReference type="ChEBI" id="CHEBI:33019"/>
        <dbReference type="ChEBI" id="CHEBI:37565"/>
        <dbReference type="ChEBI" id="CHEBI:58805"/>
        <dbReference type="EC" id="2.7.7.65"/>
    </reaction>
</comment>
<dbReference type="InterPro" id="IPR043128">
    <property type="entry name" value="Rev_trsase/Diguanyl_cyclase"/>
</dbReference>
<evidence type="ECO:0000259" key="9">
    <source>
        <dbReference type="PROSITE" id="PS50887"/>
    </source>
</evidence>
<dbReference type="InterPro" id="IPR042240">
    <property type="entry name" value="CHASE_sf"/>
</dbReference>
<keyword evidence="3 7" id="KW-0812">Transmembrane</keyword>
<comment type="caution">
    <text evidence="10">The sequence shown here is derived from an EMBL/GenBank/DDBJ whole genome shotgun (WGS) entry which is preliminary data.</text>
</comment>
<feature type="transmembrane region" description="Helical" evidence="7">
    <location>
        <begin position="257"/>
        <end position="275"/>
    </location>
</feature>
<dbReference type="RefSeq" id="WP_326833658.1">
    <property type="nucleotide sequence ID" value="NZ_VUMH01000001.1"/>
</dbReference>
<keyword evidence="4 7" id="KW-1133">Transmembrane helix</keyword>
<evidence type="ECO:0000256" key="6">
    <source>
        <dbReference type="ARBA" id="ARBA00034247"/>
    </source>
</evidence>
<evidence type="ECO:0000313" key="10">
    <source>
        <dbReference type="EMBL" id="MSS26760.1"/>
    </source>
</evidence>
<dbReference type="Pfam" id="PF03924">
    <property type="entry name" value="CHASE"/>
    <property type="match status" value="1"/>
</dbReference>
<feature type="transmembrane region" description="Helical" evidence="7">
    <location>
        <begin position="12"/>
        <end position="30"/>
    </location>
</feature>
<dbReference type="InterPro" id="IPR050469">
    <property type="entry name" value="Diguanylate_Cyclase"/>
</dbReference>
<evidence type="ECO:0000313" key="11">
    <source>
        <dbReference type="Proteomes" id="UP000477488"/>
    </source>
</evidence>
<evidence type="ECO:0000256" key="7">
    <source>
        <dbReference type="SAM" id="Phobius"/>
    </source>
</evidence>
<accession>A0A6L5XHW0</accession>
<comment type="subcellular location">
    <subcellularLocation>
        <location evidence="1">Membrane</location>
    </subcellularLocation>
</comment>
<dbReference type="GO" id="GO:0052621">
    <property type="term" value="F:diguanylate cyclase activity"/>
    <property type="evidence" value="ECO:0007669"/>
    <property type="project" value="UniProtKB-EC"/>
</dbReference>
<dbReference type="Proteomes" id="UP000477488">
    <property type="component" value="Unassembled WGS sequence"/>
</dbReference>
<evidence type="ECO:0000256" key="3">
    <source>
        <dbReference type="ARBA" id="ARBA00022692"/>
    </source>
</evidence>
<name>A0A6L5XHW0_9BACT</name>
<keyword evidence="11" id="KW-1185">Reference proteome</keyword>
<dbReference type="EC" id="2.7.7.65" evidence="2"/>
<dbReference type="CDD" id="cd01949">
    <property type="entry name" value="GGDEF"/>
    <property type="match status" value="1"/>
</dbReference>
<dbReference type="InterPro" id="IPR000160">
    <property type="entry name" value="GGDEF_dom"/>
</dbReference>
<dbReference type="PANTHER" id="PTHR45138:SF9">
    <property type="entry name" value="DIGUANYLATE CYCLASE DGCM-RELATED"/>
    <property type="match status" value="1"/>
</dbReference>
<dbReference type="Gene3D" id="3.30.70.270">
    <property type="match status" value="1"/>
</dbReference>
<dbReference type="AlphaFoldDB" id="A0A6L5XHW0"/>
<dbReference type="PROSITE" id="PS50887">
    <property type="entry name" value="GGDEF"/>
    <property type="match status" value="1"/>
</dbReference>
<protein>
    <recommendedName>
        <fullName evidence="2">diguanylate cyclase</fullName>
        <ecNumber evidence="2">2.7.7.65</ecNumber>
    </recommendedName>
</protein>
<evidence type="ECO:0000256" key="4">
    <source>
        <dbReference type="ARBA" id="ARBA00022989"/>
    </source>
</evidence>
<dbReference type="EMBL" id="VUMH01000001">
    <property type="protein sequence ID" value="MSS26760.1"/>
    <property type="molecule type" value="Genomic_DNA"/>
</dbReference>
<dbReference type="SUPFAM" id="SSF55073">
    <property type="entry name" value="Nucleotide cyclase"/>
    <property type="match status" value="1"/>
</dbReference>
<dbReference type="NCBIfam" id="TIGR00254">
    <property type="entry name" value="GGDEF"/>
    <property type="match status" value="1"/>
</dbReference>
<feature type="domain" description="CHASE" evidence="8">
    <location>
        <begin position="103"/>
        <end position="196"/>
    </location>
</feature>
<dbReference type="Pfam" id="PF00990">
    <property type="entry name" value="GGDEF"/>
    <property type="match status" value="1"/>
</dbReference>
<evidence type="ECO:0000256" key="5">
    <source>
        <dbReference type="ARBA" id="ARBA00023136"/>
    </source>
</evidence>